<organism evidence="2 3">
    <name type="scientific">Devosia sediminis</name>
    <dbReference type="NCBI Taxonomy" id="2798801"/>
    <lineage>
        <taxon>Bacteria</taxon>
        <taxon>Pseudomonadati</taxon>
        <taxon>Pseudomonadota</taxon>
        <taxon>Alphaproteobacteria</taxon>
        <taxon>Hyphomicrobiales</taxon>
        <taxon>Devosiaceae</taxon>
        <taxon>Devosia</taxon>
    </lineage>
</organism>
<dbReference type="Pfam" id="PF13302">
    <property type="entry name" value="Acetyltransf_3"/>
    <property type="match status" value="1"/>
</dbReference>
<dbReference type="EMBL" id="JAEKMH010000004">
    <property type="protein sequence ID" value="MBJ3786416.1"/>
    <property type="molecule type" value="Genomic_DNA"/>
</dbReference>
<gene>
    <name evidence="2" type="ORF">JEQ47_16950</name>
</gene>
<dbReference type="GO" id="GO:0016747">
    <property type="term" value="F:acyltransferase activity, transferring groups other than amino-acyl groups"/>
    <property type="evidence" value="ECO:0007669"/>
    <property type="project" value="InterPro"/>
</dbReference>
<dbReference type="AlphaFoldDB" id="A0A934J028"/>
<proteinExistence type="predicted"/>
<reference evidence="2" key="1">
    <citation type="submission" date="2020-12" db="EMBL/GenBank/DDBJ databases">
        <title>Devosia sp. MSA67 isolated from Mo River.</title>
        <authorList>
            <person name="Ma F."/>
            <person name="Zi Z."/>
        </authorList>
    </citation>
    <scope>NUCLEOTIDE SEQUENCE</scope>
    <source>
        <strain evidence="2">MSA67</strain>
    </source>
</reference>
<dbReference type="RefSeq" id="WP_198877604.1">
    <property type="nucleotide sequence ID" value="NZ_JAEKMH010000004.1"/>
</dbReference>
<dbReference type="InterPro" id="IPR000182">
    <property type="entry name" value="GNAT_dom"/>
</dbReference>
<evidence type="ECO:0000259" key="1">
    <source>
        <dbReference type="PROSITE" id="PS51186"/>
    </source>
</evidence>
<dbReference type="Proteomes" id="UP000602124">
    <property type="component" value="Unassembled WGS sequence"/>
</dbReference>
<name>A0A934J028_9HYPH</name>
<comment type="caution">
    <text evidence="2">The sequence shown here is derived from an EMBL/GenBank/DDBJ whole genome shotgun (WGS) entry which is preliminary data.</text>
</comment>
<dbReference type="Gene3D" id="3.40.630.30">
    <property type="match status" value="1"/>
</dbReference>
<dbReference type="PANTHER" id="PTHR43328">
    <property type="entry name" value="ACETYLTRANSFERASE-RELATED"/>
    <property type="match status" value="1"/>
</dbReference>
<evidence type="ECO:0000313" key="3">
    <source>
        <dbReference type="Proteomes" id="UP000602124"/>
    </source>
</evidence>
<evidence type="ECO:0000313" key="2">
    <source>
        <dbReference type="EMBL" id="MBJ3786416.1"/>
    </source>
</evidence>
<accession>A0A934J028</accession>
<dbReference type="PANTHER" id="PTHR43328:SF1">
    <property type="entry name" value="N-ACETYLTRANSFERASE DOMAIN-CONTAINING PROTEIN"/>
    <property type="match status" value="1"/>
</dbReference>
<keyword evidence="3" id="KW-1185">Reference proteome</keyword>
<protein>
    <submittedName>
        <fullName evidence="2">GNAT family N-acetyltransferase</fullName>
    </submittedName>
</protein>
<dbReference type="PROSITE" id="PS51186">
    <property type="entry name" value="GNAT"/>
    <property type="match status" value="1"/>
</dbReference>
<dbReference type="InterPro" id="IPR016181">
    <property type="entry name" value="Acyl_CoA_acyltransferase"/>
</dbReference>
<dbReference type="SUPFAM" id="SSF55729">
    <property type="entry name" value="Acyl-CoA N-acyltransferases (Nat)"/>
    <property type="match status" value="1"/>
</dbReference>
<feature type="domain" description="N-acetyltransferase" evidence="1">
    <location>
        <begin position="16"/>
        <end position="173"/>
    </location>
</feature>
<sequence length="173" mass="19200">MSSRTHLPETIDTQRLVLRAPRVSDIDDLVAEANNWKVLEPTASLPFPYEEGHGRAFVAKTARTSHHPYVIADRQTDRLKGVIGLYFFDDRPTGLGYWLGESHWGQGFAPEAVDGLLAAARSIGLAPIRARVLAHNPGSIRVLEKTGFAVIEETTSVVERHRGKPLLVLEWRG</sequence>